<proteinExistence type="predicted"/>
<comment type="caution">
    <text evidence="1">The sequence shown here is derived from an EMBL/GenBank/DDBJ whole genome shotgun (WGS) entry which is preliminary data.</text>
</comment>
<name>A0ACB8QCA4_9AGAM</name>
<reference evidence="1" key="1">
    <citation type="submission" date="2021-02" db="EMBL/GenBank/DDBJ databases">
        <authorList>
            <consortium name="DOE Joint Genome Institute"/>
            <person name="Ahrendt S."/>
            <person name="Looney B.P."/>
            <person name="Miyauchi S."/>
            <person name="Morin E."/>
            <person name="Drula E."/>
            <person name="Courty P.E."/>
            <person name="Chicoki N."/>
            <person name="Fauchery L."/>
            <person name="Kohler A."/>
            <person name="Kuo A."/>
            <person name="Labutti K."/>
            <person name="Pangilinan J."/>
            <person name="Lipzen A."/>
            <person name="Riley R."/>
            <person name="Andreopoulos W."/>
            <person name="He G."/>
            <person name="Johnson J."/>
            <person name="Barry K.W."/>
            <person name="Grigoriev I.V."/>
            <person name="Nagy L."/>
            <person name="Hibbett D."/>
            <person name="Henrissat B."/>
            <person name="Matheny P.B."/>
            <person name="Labbe J."/>
            <person name="Martin F."/>
        </authorList>
    </citation>
    <scope>NUCLEOTIDE SEQUENCE</scope>
    <source>
        <strain evidence="1">EC-137</strain>
    </source>
</reference>
<sequence length="290" mass="32975">MTRLPTKLLFFDLPTQIHLPTSPNTWKVRLVLNFKQLSYTTHWTPTSCATQTAVDFGIPPSGTHPDGRPHYTLPALIDYTPEIPVKLSDSTRIIDYLERTYPTPDVPVDDEDAYPYPRSLFPAGSRALHALVERHILAAIRPPLYDLFTVALWRTKLSLDQGSYIERKTRAKGVRTLEELQINDAAGREVAWGRLREGFRVLAQIAEIGETYAHARGEKAAPASTIPVFQSPHVTYADLALCSLLVMGKLVSPDEFWPRLKEWDGGRWEQLHDEVFSRWGYVHEKMEVSL</sequence>
<keyword evidence="2" id="KW-1185">Reference proteome</keyword>
<organism evidence="1 2">
    <name type="scientific">Vararia minispora EC-137</name>
    <dbReference type="NCBI Taxonomy" id="1314806"/>
    <lineage>
        <taxon>Eukaryota</taxon>
        <taxon>Fungi</taxon>
        <taxon>Dikarya</taxon>
        <taxon>Basidiomycota</taxon>
        <taxon>Agaricomycotina</taxon>
        <taxon>Agaricomycetes</taxon>
        <taxon>Russulales</taxon>
        <taxon>Lachnocladiaceae</taxon>
        <taxon>Vararia</taxon>
    </lineage>
</organism>
<dbReference type="Proteomes" id="UP000814128">
    <property type="component" value="Unassembled WGS sequence"/>
</dbReference>
<reference evidence="1" key="2">
    <citation type="journal article" date="2022" name="New Phytol.">
        <title>Evolutionary transition to the ectomycorrhizal habit in the genomes of a hyperdiverse lineage of mushroom-forming fungi.</title>
        <authorList>
            <person name="Looney B."/>
            <person name="Miyauchi S."/>
            <person name="Morin E."/>
            <person name="Drula E."/>
            <person name="Courty P.E."/>
            <person name="Kohler A."/>
            <person name="Kuo A."/>
            <person name="LaButti K."/>
            <person name="Pangilinan J."/>
            <person name="Lipzen A."/>
            <person name="Riley R."/>
            <person name="Andreopoulos W."/>
            <person name="He G."/>
            <person name="Johnson J."/>
            <person name="Nolan M."/>
            <person name="Tritt A."/>
            <person name="Barry K.W."/>
            <person name="Grigoriev I.V."/>
            <person name="Nagy L.G."/>
            <person name="Hibbett D."/>
            <person name="Henrissat B."/>
            <person name="Matheny P.B."/>
            <person name="Labbe J."/>
            <person name="Martin F.M."/>
        </authorList>
    </citation>
    <scope>NUCLEOTIDE SEQUENCE</scope>
    <source>
        <strain evidence="1">EC-137</strain>
    </source>
</reference>
<dbReference type="EMBL" id="MU273686">
    <property type="protein sequence ID" value="KAI0029287.1"/>
    <property type="molecule type" value="Genomic_DNA"/>
</dbReference>
<accession>A0ACB8QCA4</accession>
<protein>
    <submittedName>
        <fullName evidence="1">Uncharacterized protein</fullName>
    </submittedName>
</protein>
<evidence type="ECO:0000313" key="2">
    <source>
        <dbReference type="Proteomes" id="UP000814128"/>
    </source>
</evidence>
<evidence type="ECO:0000313" key="1">
    <source>
        <dbReference type="EMBL" id="KAI0029287.1"/>
    </source>
</evidence>
<gene>
    <name evidence="1" type="ORF">K488DRAFT_56702</name>
</gene>